<reference evidence="1 2" key="1">
    <citation type="submission" date="2016-11" db="EMBL/GenBank/DDBJ databases">
        <authorList>
            <person name="Jaros S."/>
            <person name="Januszkiewicz K."/>
            <person name="Wedrychowicz H."/>
        </authorList>
    </citation>
    <scope>NUCLEOTIDE SEQUENCE [LARGE SCALE GENOMIC DNA]</scope>
    <source>
        <strain evidence="1 2">DSM 24574</strain>
    </source>
</reference>
<dbReference type="Proteomes" id="UP000184212">
    <property type="component" value="Unassembled WGS sequence"/>
</dbReference>
<name>A0A1M5KKM3_9BACT</name>
<dbReference type="STRING" id="947013.SAMN04488109_0700"/>
<keyword evidence="2" id="KW-1185">Reference proteome</keyword>
<evidence type="ECO:0000313" key="1">
    <source>
        <dbReference type="EMBL" id="SHG53311.1"/>
    </source>
</evidence>
<dbReference type="AlphaFoldDB" id="A0A1M5KKM3"/>
<organism evidence="1 2">
    <name type="scientific">Chryseolinea serpens</name>
    <dbReference type="NCBI Taxonomy" id="947013"/>
    <lineage>
        <taxon>Bacteria</taxon>
        <taxon>Pseudomonadati</taxon>
        <taxon>Bacteroidota</taxon>
        <taxon>Cytophagia</taxon>
        <taxon>Cytophagales</taxon>
        <taxon>Fulvivirgaceae</taxon>
        <taxon>Chryseolinea</taxon>
    </lineage>
</organism>
<accession>A0A1M5KKM3</accession>
<evidence type="ECO:0000313" key="2">
    <source>
        <dbReference type="Proteomes" id="UP000184212"/>
    </source>
</evidence>
<proteinExistence type="predicted"/>
<protein>
    <submittedName>
        <fullName evidence="1">Uncharacterized protein</fullName>
    </submittedName>
</protein>
<sequence>MNCSYGSRKSLVYGVLIETHPSLKNGSHALMIAMGDSLCVTDFDLDIRMAFITIVVLMNYHCSIDGLPL</sequence>
<gene>
    <name evidence="1" type="ORF">SAMN04488109_0700</name>
</gene>
<dbReference type="EMBL" id="FQWQ01000001">
    <property type="protein sequence ID" value="SHG53311.1"/>
    <property type="molecule type" value="Genomic_DNA"/>
</dbReference>